<dbReference type="RefSeq" id="WP_132016163.1">
    <property type="nucleotide sequence ID" value="NZ_SLUN01000032.1"/>
</dbReference>
<dbReference type="Gene3D" id="3.20.20.70">
    <property type="entry name" value="Aldolase class I"/>
    <property type="match status" value="1"/>
</dbReference>
<evidence type="ECO:0000313" key="16">
    <source>
        <dbReference type="EMBL" id="TCL61799.1"/>
    </source>
</evidence>
<dbReference type="GO" id="GO:0019877">
    <property type="term" value="P:diaminopimelate biosynthetic process"/>
    <property type="evidence" value="ECO:0007669"/>
    <property type="project" value="UniProtKB-UniRule"/>
</dbReference>
<dbReference type="NCBIfam" id="TIGR00674">
    <property type="entry name" value="dapA"/>
    <property type="match status" value="1"/>
</dbReference>
<comment type="catalytic activity">
    <reaction evidence="11 12">
        <text>L-aspartate 4-semialdehyde + pyruvate = (2S,4S)-4-hydroxy-2,3,4,5-tetrahydrodipicolinate + H2O + H(+)</text>
        <dbReference type="Rhea" id="RHEA:34171"/>
        <dbReference type="ChEBI" id="CHEBI:15361"/>
        <dbReference type="ChEBI" id="CHEBI:15377"/>
        <dbReference type="ChEBI" id="CHEBI:15378"/>
        <dbReference type="ChEBI" id="CHEBI:67139"/>
        <dbReference type="ChEBI" id="CHEBI:537519"/>
        <dbReference type="EC" id="4.3.3.7"/>
    </reaction>
</comment>
<dbReference type="GO" id="GO:0008840">
    <property type="term" value="F:4-hydroxy-tetrahydrodipicolinate synthase activity"/>
    <property type="evidence" value="ECO:0007669"/>
    <property type="project" value="UniProtKB-UniRule"/>
</dbReference>
<evidence type="ECO:0000256" key="1">
    <source>
        <dbReference type="ARBA" id="ARBA00003294"/>
    </source>
</evidence>
<keyword evidence="17" id="KW-1185">Reference proteome</keyword>
<feature type="active site" description="Schiff-base intermediate with substrate" evidence="12 14">
    <location>
        <position position="163"/>
    </location>
</feature>
<dbReference type="PIRSF" id="PIRSF001365">
    <property type="entry name" value="DHDPS"/>
    <property type="match status" value="1"/>
</dbReference>
<dbReference type="InterPro" id="IPR005263">
    <property type="entry name" value="DapA"/>
</dbReference>
<gene>
    <name evidence="12" type="primary">dapA</name>
    <name evidence="16" type="ORF">EDC14_103232</name>
</gene>
<feature type="site" description="Part of a proton relay during catalysis" evidence="12">
    <location>
        <position position="46"/>
    </location>
</feature>
<comment type="subunit">
    <text evidence="12">Homotetramer; dimer of dimers.</text>
</comment>
<evidence type="ECO:0000256" key="11">
    <source>
        <dbReference type="ARBA" id="ARBA00047836"/>
    </source>
</evidence>
<dbReference type="InterPro" id="IPR020625">
    <property type="entry name" value="Schiff_base-form_aldolases_AS"/>
</dbReference>
<evidence type="ECO:0000256" key="5">
    <source>
        <dbReference type="ARBA" id="ARBA00022490"/>
    </source>
</evidence>
<evidence type="ECO:0000256" key="13">
    <source>
        <dbReference type="PIRNR" id="PIRNR001365"/>
    </source>
</evidence>
<dbReference type="HAMAP" id="MF_00418">
    <property type="entry name" value="DapA"/>
    <property type="match status" value="1"/>
</dbReference>
<feature type="binding site" evidence="12 15">
    <location>
        <position position="205"/>
    </location>
    <ligand>
        <name>pyruvate</name>
        <dbReference type="ChEBI" id="CHEBI:15361"/>
    </ligand>
</feature>
<evidence type="ECO:0000256" key="7">
    <source>
        <dbReference type="ARBA" id="ARBA00022915"/>
    </source>
</evidence>
<evidence type="ECO:0000256" key="15">
    <source>
        <dbReference type="PIRSR" id="PIRSR001365-2"/>
    </source>
</evidence>
<evidence type="ECO:0000256" key="3">
    <source>
        <dbReference type="ARBA" id="ARBA00007592"/>
    </source>
</evidence>
<keyword evidence="5 12" id="KW-0963">Cytoplasm</keyword>
<comment type="function">
    <text evidence="1 12">Catalyzes the condensation of (S)-aspartate-beta-semialdehyde [(S)-ASA] and pyruvate to 4-hydroxy-tetrahydrodipicolinate (HTPA).</text>
</comment>
<dbReference type="EMBL" id="SLUN01000032">
    <property type="protein sequence ID" value="TCL61799.1"/>
    <property type="molecule type" value="Genomic_DNA"/>
</dbReference>
<dbReference type="PRINTS" id="PR00146">
    <property type="entry name" value="DHPICSNTHASE"/>
</dbReference>
<evidence type="ECO:0000256" key="4">
    <source>
        <dbReference type="ARBA" id="ARBA00012086"/>
    </source>
</evidence>
<accession>A0A4R1R8C5</accession>
<dbReference type="SUPFAM" id="SSF51569">
    <property type="entry name" value="Aldolase"/>
    <property type="match status" value="1"/>
</dbReference>
<dbReference type="GO" id="GO:0009089">
    <property type="term" value="P:lysine biosynthetic process via diaminopimelate"/>
    <property type="evidence" value="ECO:0007669"/>
    <property type="project" value="UniProtKB-UniRule"/>
</dbReference>
<evidence type="ECO:0000256" key="9">
    <source>
        <dbReference type="ARBA" id="ARBA00023239"/>
    </source>
</evidence>
<dbReference type="PROSITE" id="PS00666">
    <property type="entry name" value="DHDPS_2"/>
    <property type="match status" value="1"/>
</dbReference>
<dbReference type="InterPro" id="IPR020624">
    <property type="entry name" value="Schiff_base-form_aldolases_CS"/>
</dbReference>
<evidence type="ECO:0000256" key="12">
    <source>
        <dbReference type="HAMAP-Rule" id="MF_00418"/>
    </source>
</evidence>
<keyword evidence="6 12" id="KW-0028">Amino-acid biosynthesis</keyword>
<comment type="caution">
    <text evidence="12">Was originally thought to be a dihydrodipicolinate synthase (DHDPS), catalyzing the condensation of (S)-aspartate-beta-semialdehyde [(S)-ASA] and pyruvate to dihydrodipicolinate (DHDP). However, it was shown in E.coli that the product of the enzymatic reaction is not dihydrodipicolinate but in fact (4S)-4-hydroxy-2,3,4,5-tetrahydro-(2S)-dipicolinic acid (HTPA), and that the consecutive dehydration reaction leading to DHDP is not spontaneous but catalyzed by DapB.</text>
</comment>
<dbReference type="PANTHER" id="PTHR12128:SF66">
    <property type="entry name" value="4-HYDROXY-2-OXOGLUTARATE ALDOLASE, MITOCHONDRIAL"/>
    <property type="match status" value="1"/>
</dbReference>
<comment type="pathway">
    <text evidence="2 12">Amino-acid biosynthesis; L-lysine biosynthesis via DAP pathway; (S)-tetrahydrodipicolinate from L-aspartate: step 3/4.</text>
</comment>
<keyword evidence="10 12" id="KW-0704">Schiff base</keyword>
<evidence type="ECO:0000313" key="17">
    <source>
        <dbReference type="Proteomes" id="UP000295008"/>
    </source>
</evidence>
<feature type="active site" description="Proton donor/acceptor" evidence="12 14">
    <location>
        <position position="135"/>
    </location>
</feature>
<feature type="site" description="Part of a proton relay during catalysis" evidence="12">
    <location>
        <position position="109"/>
    </location>
</feature>
<dbReference type="CDD" id="cd00950">
    <property type="entry name" value="DHDPS"/>
    <property type="match status" value="1"/>
</dbReference>
<feature type="binding site" evidence="12 15">
    <location>
        <position position="47"/>
    </location>
    <ligand>
        <name>pyruvate</name>
        <dbReference type="ChEBI" id="CHEBI:15361"/>
    </ligand>
</feature>
<evidence type="ECO:0000256" key="2">
    <source>
        <dbReference type="ARBA" id="ARBA00005120"/>
    </source>
</evidence>
<protein>
    <recommendedName>
        <fullName evidence="4 12">4-hydroxy-tetrahydrodipicolinate synthase</fullName>
        <shortName evidence="12">HTPA synthase</shortName>
        <ecNumber evidence="4 12">4.3.3.7</ecNumber>
    </recommendedName>
</protein>
<dbReference type="Pfam" id="PF00701">
    <property type="entry name" value="DHDPS"/>
    <property type="match status" value="1"/>
</dbReference>
<dbReference type="PANTHER" id="PTHR12128">
    <property type="entry name" value="DIHYDRODIPICOLINATE SYNTHASE"/>
    <property type="match status" value="1"/>
</dbReference>
<sequence>MVKLGKLLTAMVTPFDQDLQVNYAAAQDLATRLLDSGSDGLVVAGTTGESPTLTKQEKLQLFRAVVEAVGSKGTVIAGTGSYDTAESIELTKEAEKTGVDGVLLVAPYYNKPPQEGLYRHFKAIAQATSLPAIVYNIPSRTNVNVSVETMVRLAEIPNIVGIKESTGNLAQASELFEKTPSDFLIYSGDDSLTLPLLSVGGVGVISVAAHLVGRKIQAMISAYLHGDVSVAARINAELGPLNRALFINTNPIMVKSACNLLGFRTGGLRLPLVEASPKELEILREVLRDLGLL</sequence>
<reference evidence="16 17" key="1">
    <citation type="submission" date="2019-03" db="EMBL/GenBank/DDBJ databases">
        <title>Genomic Encyclopedia of Type Strains, Phase IV (KMG-IV): sequencing the most valuable type-strain genomes for metagenomic binning, comparative biology and taxonomic classification.</title>
        <authorList>
            <person name="Goeker M."/>
        </authorList>
    </citation>
    <scope>NUCLEOTIDE SEQUENCE [LARGE SCALE GENOMIC DNA]</scope>
    <source>
        <strain evidence="16 17">LX-B</strain>
    </source>
</reference>
<comment type="caution">
    <text evidence="16">The sequence shown here is derived from an EMBL/GenBank/DDBJ whole genome shotgun (WGS) entry which is preliminary data.</text>
</comment>
<keyword evidence="9 12" id="KW-0456">Lyase</keyword>
<dbReference type="EC" id="4.3.3.7" evidence="4 12"/>
<evidence type="ECO:0000256" key="8">
    <source>
        <dbReference type="ARBA" id="ARBA00023154"/>
    </source>
</evidence>
<name>A0A4R1R8C5_HYDET</name>
<proteinExistence type="inferred from homology"/>
<dbReference type="InterPro" id="IPR002220">
    <property type="entry name" value="DapA-like"/>
</dbReference>
<dbReference type="GO" id="GO:0005829">
    <property type="term" value="C:cytosol"/>
    <property type="evidence" value="ECO:0007669"/>
    <property type="project" value="TreeGrafter"/>
</dbReference>
<evidence type="ECO:0000256" key="14">
    <source>
        <dbReference type="PIRSR" id="PIRSR001365-1"/>
    </source>
</evidence>
<dbReference type="Proteomes" id="UP000295008">
    <property type="component" value="Unassembled WGS sequence"/>
</dbReference>
<dbReference type="PROSITE" id="PS00665">
    <property type="entry name" value="DHDPS_1"/>
    <property type="match status" value="1"/>
</dbReference>
<evidence type="ECO:0000256" key="10">
    <source>
        <dbReference type="ARBA" id="ARBA00023270"/>
    </source>
</evidence>
<keyword evidence="7 12" id="KW-0220">Diaminopimelate biosynthesis</keyword>
<dbReference type="InterPro" id="IPR013785">
    <property type="entry name" value="Aldolase_TIM"/>
</dbReference>
<keyword evidence="8 12" id="KW-0457">Lysine biosynthesis</keyword>
<evidence type="ECO:0000256" key="6">
    <source>
        <dbReference type="ARBA" id="ARBA00022605"/>
    </source>
</evidence>
<dbReference type="UniPathway" id="UPA00034">
    <property type="reaction ID" value="UER00017"/>
</dbReference>
<dbReference type="AlphaFoldDB" id="A0A4R1R8C5"/>
<dbReference type="OrthoDB" id="9782828at2"/>
<organism evidence="16 17">
    <name type="scientific">Hydrogenispora ethanolica</name>
    <dbReference type="NCBI Taxonomy" id="1082276"/>
    <lineage>
        <taxon>Bacteria</taxon>
        <taxon>Bacillati</taxon>
        <taxon>Bacillota</taxon>
        <taxon>Hydrogenispora</taxon>
    </lineage>
</organism>
<comment type="similarity">
    <text evidence="3 12 13">Belongs to the DapA family.</text>
</comment>
<dbReference type="SMART" id="SM01130">
    <property type="entry name" value="DHDPS"/>
    <property type="match status" value="1"/>
</dbReference>
<comment type="subcellular location">
    <subcellularLocation>
        <location evidence="12">Cytoplasm</location>
    </subcellularLocation>
</comment>